<evidence type="ECO:0000313" key="12">
    <source>
        <dbReference type="EnsemblPlants" id="EMT27734"/>
    </source>
</evidence>
<proteinExistence type="inferred from homology"/>
<keyword evidence="5" id="KW-1015">Disulfide bond</keyword>
<dbReference type="Pfam" id="PF02298">
    <property type="entry name" value="Cu_bind_like"/>
    <property type="match status" value="1"/>
</dbReference>
<feature type="region of interest" description="Disordered" evidence="10">
    <location>
        <begin position="131"/>
        <end position="197"/>
    </location>
</feature>
<evidence type="ECO:0000256" key="5">
    <source>
        <dbReference type="ARBA" id="ARBA00023157"/>
    </source>
</evidence>
<sequence length="218" mass="22133">MASVVVLAAAACCCILLAASVSPASSEPAVYSVGDGRGWTVPTGNGTETYNHWAKKNRFQVGDVLDFKYAAKDSVLLVNHDDYKMCSTVTPLTRFADGDTKFKFDRTGFFFFVSGVPGHCEAGQRMIASGTGQSPLRAAPAKPPSVGVVGGHAPGPSPSPSRAVSAPESPSYGSSSGGSTSTTGFGPSPSTEPSGASRRALSTVVGLVAGVVAMIALA</sequence>
<keyword evidence="6" id="KW-0325">Glycoprotein</keyword>
<dbReference type="PANTHER" id="PTHR33021:SF460">
    <property type="entry name" value="OS02G0725500 PROTEIN"/>
    <property type="match status" value="1"/>
</dbReference>
<evidence type="ECO:0000256" key="7">
    <source>
        <dbReference type="ARBA" id="ARBA00023288"/>
    </source>
</evidence>
<dbReference type="FunFam" id="2.60.40.420:FF:000010">
    <property type="entry name" value="Early nodulin-like protein 1"/>
    <property type="match status" value="1"/>
</dbReference>
<feature type="chain" id="PRO_5014583943" evidence="11">
    <location>
        <begin position="27"/>
        <end position="218"/>
    </location>
</feature>
<dbReference type="InterPro" id="IPR039391">
    <property type="entry name" value="Phytocyanin-like"/>
</dbReference>
<protein>
    <submittedName>
        <fullName evidence="12">Early nodulin-like protein 2</fullName>
    </submittedName>
</protein>
<name>M8C0J8_AEGTA</name>
<evidence type="ECO:0000256" key="1">
    <source>
        <dbReference type="ARBA" id="ARBA00004589"/>
    </source>
</evidence>
<dbReference type="Gene3D" id="2.60.40.420">
    <property type="entry name" value="Cupredoxins - blue copper proteins"/>
    <property type="match status" value="1"/>
</dbReference>
<evidence type="ECO:0000256" key="4">
    <source>
        <dbReference type="ARBA" id="ARBA00023136"/>
    </source>
</evidence>
<evidence type="ECO:0000256" key="3">
    <source>
        <dbReference type="ARBA" id="ARBA00022729"/>
    </source>
</evidence>
<evidence type="ECO:0000256" key="9">
    <source>
        <dbReference type="ARBA" id="ARBA00037868"/>
    </source>
</evidence>
<feature type="compositionally biased region" description="Low complexity" evidence="10">
    <location>
        <begin position="160"/>
        <end position="195"/>
    </location>
</feature>
<dbReference type="SUPFAM" id="SSF49503">
    <property type="entry name" value="Cupredoxins"/>
    <property type="match status" value="1"/>
</dbReference>
<keyword evidence="2" id="KW-0336">GPI-anchor</keyword>
<reference evidence="12" key="1">
    <citation type="submission" date="2015-06" db="UniProtKB">
        <authorList>
            <consortium name="EnsemblPlants"/>
        </authorList>
    </citation>
    <scope>IDENTIFICATION</scope>
</reference>
<dbReference type="GO" id="GO:0098552">
    <property type="term" value="C:side of membrane"/>
    <property type="evidence" value="ECO:0007669"/>
    <property type="project" value="UniProtKB-KW"/>
</dbReference>
<keyword evidence="7" id="KW-0449">Lipoprotein</keyword>
<dbReference type="GO" id="GO:0005886">
    <property type="term" value="C:plasma membrane"/>
    <property type="evidence" value="ECO:0007669"/>
    <property type="project" value="TreeGrafter"/>
</dbReference>
<dbReference type="PANTHER" id="PTHR33021">
    <property type="entry name" value="BLUE COPPER PROTEIN"/>
    <property type="match status" value="1"/>
</dbReference>
<dbReference type="InterPro" id="IPR003245">
    <property type="entry name" value="Phytocyanin_dom"/>
</dbReference>
<evidence type="ECO:0000256" key="8">
    <source>
        <dbReference type="ARBA" id="ARBA00035011"/>
    </source>
</evidence>
<dbReference type="AlphaFoldDB" id="M8C0J8"/>
<evidence type="ECO:0000256" key="11">
    <source>
        <dbReference type="SAM" id="SignalP"/>
    </source>
</evidence>
<dbReference type="InterPro" id="IPR008972">
    <property type="entry name" value="Cupredoxin"/>
</dbReference>
<evidence type="ECO:0000256" key="10">
    <source>
        <dbReference type="SAM" id="MobiDB-lite"/>
    </source>
</evidence>
<evidence type="ECO:0000256" key="6">
    <source>
        <dbReference type="ARBA" id="ARBA00023180"/>
    </source>
</evidence>
<feature type="signal peptide" evidence="11">
    <location>
        <begin position="1"/>
        <end position="26"/>
    </location>
</feature>
<keyword evidence="4" id="KW-0472">Membrane</keyword>
<dbReference type="GO" id="GO:0012505">
    <property type="term" value="C:endomembrane system"/>
    <property type="evidence" value="ECO:0007669"/>
    <property type="project" value="UniProtKB-SubCell"/>
</dbReference>
<evidence type="ECO:0000256" key="2">
    <source>
        <dbReference type="ARBA" id="ARBA00022622"/>
    </source>
</evidence>
<comment type="subcellular location">
    <subcellularLocation>
        <location evidence="9">Endomembrane system</location>
        <topology evidence="9">Lipid-anchor</topology>
    </subcellularLocation>
    <subcellularLocation>
        <location evidence="1">Membrane</location>
        <topology evidence="1">Lipid-anchor</topology>
        <topology evidence="1">GPI-anchor</topology>
    </subcellularLocation>
</comment>
<accession>M8C0J8</accession>
<organism evidence="12">
    <name type="scientific">Aegilops tauschii</name>
    <name type="common">Tausch's goatgrass</name>
    <name type="synonym">Aegilops squarrosa</name>
    <dbReference type="NCBI Taxonomy" id="37682"/>
    <lineage>
        <taxon>Eukaryota</taxon>
        <taxon>Viridiplantae</taxon>
        <taxon>Streptophyta</taxon>
        <taxon>Embryophyta</taxon>
        <taxon>Tracheophyta</taxon>
        <taxon>Spermatophyta</taxon>
        <taxon>Magnoliopsida</taxon>
        <taxon>Liliopsida</taxon>
        <taxon>Poales</taxon>
        <taxon>Poaceae</taxon>
        <taxon>BOP clade</taxon>
        <taxon>Pooideae</taxon>
        <taxon>Triticodae</taxon>
        <taxon>Triticeae</taxon>
        <taxon>Triticinae</taxon>
        <taxon>Aegilops</taxon>
    </lineage>
</organism>
<comment type="similarity">
    <text evidence="8">Belongs to the early nodulin-like (ENODL) family.</text>
</comment>
<dbReference type="InterPro" id="IPR041846">
    <property type="entry name" value="ENL_dom"/>
</dbReference>
<keyword evidence="3 11" id="KW-0732">Signal</keyword>
<dbReference type="EnsemblPlants" id="EMT27734">
    <property type="protein sequence ID" value="EMT27734"/>
    <property type="gene ID" value="F775_03391"/>
</dbReference>
<dbReference type="PROSITE" id="PS51485">
    <property type="entry name" value="PHYTOCYANIN"/>
    <property type="match status" value="1"/>
</dbReference>
<dbReference type="GO" id="GO:0009055">
    <property type="term" value="F:electron transfer activity"/>
    <property type="evidence" value="ECO:0007669"/>
    <property type="project" value="InterPro"/>
</dbReference>
<dbReference type="CDD" id="cd11019">
    <property type="entry name" value="OsENODL1_like"/>
    <property type="match status" value="1"/>
</dbReference>